<evidence type="ECO:0000313" key="2">
    <source>
        <dbReference type="EMBL" id="MDI3417711.1"/>
    </source>
</evidence>
<evidence type="ECO:0008006" key="4">
    <source>
        <dbReference type="Google" id="ProtNLM"/>
    </source>
</evidence>
<evidence type="ECO:0000256" key="1">
    <source>
        <dbReference type="SAM" id="MobiDB-lite"/>
    </source>
</evidence>
<organism evidence="2 3">
    <name type="scientific">Streptomyces luteolus</name>
    <dbReference type="NCBI Taxonomy" id="3043615"/>
    <lineage>
        <taxon>Bacteria</taxon>
        <taxon>Bacillati</taxon>
        <taxon>Actinomycetota</taxon>
        <taxon>Actinomycetes</taxon>
        <taxon>Kitasatosporales</taxon>
        <taxon>Streptomycetaceae</taxon>
        <taxon>Streptomyces</taxon>
    </lineage>
</organism>
<dbReference type="EMBL" id="JASCIS010000003">
    <property type="protein sequence ID" value="MDI3417711.1"/>
    <property type="molecule type" value="Genomic_DNA"/>
</dbReference>
<dbReference type="RefSeq" id="WP_282533630.1">
    <property type="nucleotide sequence ID" value="NZ_JASCIS010000003.1"/>
</dbReference>
<feature type="region of interest" description="Disordered" evidence="1">
    <location>
        <begin position="127"/>
        <end position="148"/>
    </location>
</feature>
<dbReference type="InterPro" id="IPR011990">
    <property type="entry name" value="TPR-like_helical_dom_sf"/>
</dbReference>
<dbReference type="Proteomes" id="UP001237105">
    <property type="component" value="Unassembled WGS sequence"/>
</dbReference>
<comment type="caution">
    <text evidence="2">The sequence shown here is derived from an EMBL/GenBank/DDBJ whole genome shotgun (WGS) entry which is preliminary data.</text>
</comment>
<dbReference type="SUPFAM" id="SSF48452">
    <property type="entry name" value="TPR-like"/>
    <property type="match status" value="2"/>
</dbReference>
<dbReference type="Gene3D" id="1.25.40.10">
    <property type="entry name" value="Tetratricopeptide repeat domain"/>
    <property type="match status" value="1"/>
</dbReference>
<proteinExistence type="predicted"/>
<protein>
    <recommendedName>
        <fullName evidence="4">Transcriptional regulator</fullName>
    </recommendedName>
</protein>
<keyword evidence="3" id="KW-1185">Reference proteome</keyword>
<accession>A0ABT6SQ24</accession>
<evidence type="ECO:0000313" key="3">
    <source>
        <dbReference type="Proteomes" id="UP001237105"/>
    </source>
</evidence>
<gene>
    <name evidence="2" type="ORF">QIT00_03885</name>
</gene>
<sequence length="449" mass="48269">MERRPNSRLRALLAEAAWSNEQCARAVNAVGAEIGLVLRYDRTSVAHWLSGTQPRPPVPHLVAETFSRRLGRVMTPVAVGFAHSAPAVEPDRRAGPCTAPAPAVRTLGSLAGHDADPVERTALAGEPYRALGAPPHWPEGGGTGRRGAGRRELARVGVAEVDLLRGAVRHFAAAMDVHGGGHARPALAHYLADTATTWLHAPGDDRTHRQLGTQSAYLVFILARMHSDMGCHGIAQRYLHLALDLAHEVQDRAAWAITLRAMAAQALHLEHRRTARQYAQAAVDALPAHVGDAVRAFALAQLAVTQAALGERDAALAVLSRAEDHGRRAGVGDPFGDYPSGALSFQKAEVHRELGDLRAAARALHRSTRERPAHDRRGLALTLARRTELLLRSGRIGEACEVGHQFLEAGGGLRSHSVVTAVRTMRGSLEPLARHPSVRALLERERSLG</sequence>
<reference evidence="2 3" key="1">
    <citation type="submission" date="2023-05" db="EMBL/GenBank/DDBJ databases">
        <title>Draft genome sequence of Streptomyces sp. B-S-A12 isolated from a cave soil in Thailand.</title>
        <authorList>
            <person name="Chamroensaksri N."/>
            <person name="Muangham S."/>
        </authorList>
    </citation>
    <scope>NUCLEOTIDE SEQUENCE [LARGE SCALE GENOMIC DNA]</scope>
    <source>
        <strain evidence="2 3">B-S-A12</strain>
    </source>
</reference>
<name>A0ABT6SQ24_9ACTN</name>